<evidence type="ECO:0000256" key="1">
    <source>
        <dbReference type="SAM" id="Phobius"/>
    </source>
</evidence>
<gene>
    <name evidence="2" type="ORF">H9634_03120</name>
</gene>
<feature type="transmembrane region" description="Helical" evidence="1">
    <location>
        <begin position="101"/>
        <end position="126"/>
    </location>
</feature>
<dbReference type="EMBL" id="JACSPY010000002">
    <property type="protein sequence ID" value="MBD8019774.1"/>
    <property type="molecule type" value="Genomic_DNA"/>
</dbReference>
<dbReference type="RefSeq" id="WP_191725327.1">
    <property type="nucleotide sequence ID" value="NZ_JACSPY010000002.1"/>
</dbReference>
<organism evidence="2 3">
    <name type="scientific">Brevibacterium gallinarum</name>
    <dbReference type="NCBI Taxonomy" id="2762220"/>
    <lineage>
        <taxon>Bacteria</taxon>
        <taxon>Bacillati</taxon>
        <taxon>Actinomycetota</taxon>
        <taxon>Actinomycetes</taxon>
        <taxon>Micrococcales</taxon>
        <taxon>Brevibacteriaceae</taxon>
        <taxon>Brevibacterium</taxon>
    </lineage>
</organism>
<feature type="transmembrane region" description="Helical" evidence="1">
    <location>
        <begin position="205"/>
        <end position="228"/>
    </location>
</feature>
<keyword evidence="1" id="KW-1133">Transmembrane helix</keyword>
<sequence>MNRTAGLPTLALGAACLLAASLSVWIEVLFASLLLAATLALTAAGLTCVLIGAFARFASRAVRATFLIGCSLAAGLFAFGTLRLLLDNLAHSSGANIGAGLMYLAGSLLTALAGLIVLAVAVVGAIEAQRTARTPAAAAVDPAAATDPAAAATTAPATAEPAAGHTGDDLPRIRRFFGFACLLIAAPLFMAVSTCTDAPATDSAWPTACAILFSCCAVILAICGIWLLAHPRIMLAVCLLVYLLGLGLLFARLPRFASAGELDHDARLSLIELLTIGAPDLLAAITAGLALAIAVRLTVRSAPTPQ</sequence>
<keyword evidence="1" id="KW-0812">Transmembrane</keyword>
<comment type="caution">
    <text evidence="2">The sequence shown here is derived from an EMBL/GenBank/DDBJ whole genome shotgun (WGS) entry which is preliminary data.</text>
</comment>
<keyword evidence="1" id="KW-0472">Membrane</keyword>
<accession>A0ABR8WRR2</accession>
<proteinExistence type="predicted"/>
<name>A0ABR8WRR2_9MICO</name>
<keyword evidence="3" id="KW-1185">Reference proteome</keyword>
<feature type="transmembrane region" description="Helical" evidence="1">
    <location>
        <begin position="233"/>
        <end position="253"/>
    </location>
</feature>
<evidence type="ECO:0000313" key="3">
    <source>
        <dbReference type="Proteomes" id="UP000651517"/>
    </source>
</evidence>
<dbReference type="PROSITE" id="PS51257">
    <property type="entry name" value="PROKAR_LIPOPROTEIN"/>
    <property type="match status" value="1"/>
</dbReference>
<feature type="transmembrane region" description="Helical" evidence="1">
    <location>
        <begin position="33"/>
        <end position="54"/>
    </location>
</feature>
<protein>
    <submittedName>
        <fullName evidence="2">Uncharacterized protein</fullName>
    </submittedName>
</protein>
<feature type="transmembrane region" description="Helical" evidence="1">
    <location>
        <begin position="273"/>
        <end position="299"/>
    </location>
</feature>
<reference evidence="2 3" key="1">
    <citation type="submission" date="2020-08" db="EMBL/GenBank/DDBJ databases">
        <title>A Genomic Blueprint of the Chicken Gut Microbiome.</title>
        <authorList>
            <person name="Gilroy R."/>
            <person name="Ravi A."/>
            <person name="Getino M."/>
            <person name="Pursley I."/>
            <person name="Horton D.L."/>
            <person name="Alikhan N.-F."/>
            <person name="Baker D."/>
            <person name="Gharbi K."/>
            <person name="Hall N."/>
            <person name="Watson M."/>
            <person name="Adriaenssens E.M."/>
            <person name="Foster-Nyarko E."/>
            <person name="Jarju S."/>
            <person name="Secka A."/>
            <person name="Antonio M."/>
            <person name="Oren A."/>
            <person name="Chaudhuri R."/>
            <person name="La Ragione R.M."/>
            <person name="Hildebrand F."/>
            <person name="Pallen M.J."/>
        </authorList>
    </citation>
    <scope>NUCLEOTIDE SEQUENCE [LARGE SCALE GENOMIC DNA]</scope>
    <source>
        <strain evidence="2 3">Re57</strain>
    </source>
</reference>
<feature type="transmembrane region" description="Helical" evidence="1">
    <location>
        <begin position="176"/>
        <end position="193"/>
    </location>
</feature>
<evidence type="ECO:0000313" key="2">
    <source>
        <dbReference type="EMBL" id="MBD8019774.1"/>
    </source>
</evidence>
<feature type="transmembrane region" description="Helical" evidence="1">
    <location>
        <begin position="66"/>
        <end position="86"/>
    </location>
</feature>
<dbReference type="Proteomes" id="UP000651517">
    <property type="component" value="Unassembled WGS sequence"/>
</dbReference>